<keyword evidence="3" id="KW-1185">Reference proteome</keyword>
<dbReference type="PANTHER" id="PTHR10412:SF10">
    <property type="entry name" value="GLYCOSYL HYDROLASE FAMILY 63 C-TERMINAL DOMAIN-CONTAINING PROTEIN"/>
    <property type="match status" value="1"/>
</dbReference>
<dbReference type="EMBL" id="BONF01000023">
    <property type="protein sequence ID" value="GIF82676.1"/>
    <property type="molecule type" value="Genomic_DNA"/>
</dbReference>
<evidence type="ECO:0000259" key="1">
    <source>
        <dbReference type="Pfam" id="PF22422"/>
    </source>
</evidence>
<accession>A0A8J3NKH8</accession>
<protein>
    <submittedName>
        <fullName evidence="2">Glucosidase</fullName>
    </submittedName>
</protein>
<dbReference type="GO" id="GO:0004573">
    <property type="term" value="F:Glc3Man9GlcNAc2 oligosaccharide glucosidase activity"/>
    <property type="evidence" value="ECO:0007669"/>
    <property type="project" value="InterPro"/>
</dbReference>
<reference evidence="2 3" key="1">
    <citation type="submission" date="2021-01" db="EMBL/GenBank/DDBJ databases">
        <title>Whole genome shotgun sequence of Catellatospora bangladeshensis NBRC 107357.</title>
        <authorList>
            <person name="Komaki H."/>
            <person name="Tamura T."/>
        </authorList>
    </citation>
    <scope>NUCLEOTIDE SEQUENCE [LARGE SCALE GENOMIC DNA]</scope>
    <source>
        <strain evidence="2 3">NBRC 107357</strain>
    </source>
</reference>
<name>A0A8J3NKH8_9ACTN</name>
<comment type="caution">
    <text evidence="2">The sequence shown here is derived from an EMBL/GenBank/DDBJ whole genome shotgun (WGS) entry which is preliminary data.</text>
</comment>
<dbReference type="SUPFAM" id="SSF48208">
    <property type="entry name" value="Six-hairpin glycosidases"/>
    <property type="match status" value="1"/>
</dbReference>
<dbReference type="RefSeq" id="WP_203748295.1">
    <property type="nucleotide sequence ID" value="NZ_BONF01000023.1"/>
</dbReference>
<proteinExistence type="predicted"/>
<dbReference type="Proteomes" id="UP000601223">
    <property type="component" value="Unassembled WGS sequence"/>
</dbReference>
<evidence type="ECO:0000313" key="2">
    <source>
        <dbReference type="EMBL" id="GIF82676.1"/>
    </source>
</evidence>
<dbReference type="AlphaFoldDB" id="A0A8J3NKH8"/>
<dbReference type="InterPro" id="IPR054491">
    <property type="entry name" value="MGH1-like_GH"/>
</dbReference>
<feature type="domain" description="Mannosylglycerate hydrolase MGH1-like glycoside hydrolase" evidence="1">
    <location>
        <begin position="425"/>
        <end position="642"/>
    </location>
</feature>
<dbReference type="Gene3D" id="1.50.10.10">
    <property type="match status" value="2"/>
</dbReference>
<evidence type="ECO:0000313" key="3">
    <source>
        <dbReference type="Proteomes" id="UP000601223"/>
    </source>
</evidence>
<gene>
    <name evidence="2" type="ORF">Cba03nite_40250</name>
</gene>
<dbReference type="GO" id="GO:0009311">
    <property type="term" value="P:oligosaccharide metabolic process"/>
    <property type="evidence" value="ECO:0007669"/>
    <property type="project" value="InterPro"/>
</dbReference>
<organism evidence="2 3">
    <name type="scientific">Catellatospora bangladeshensis</name>
    <dbReference type="NCBI Taxonomy" id="310355"/>
    <lineage>
        <taxon>Bacteria</taxon>
        <taxon>Bacillati</taxon>
        <taxon>Actinomycetota</taxon>
        <taxon>Actinomycetes</taxon>
        <taxon>Micromonosporales</taxon>
        <taxon>Micromonosporaceae</taxon>
        <taxon>Catellatospora</taxon>
    </lineage>
</organism>
<sequence length="876" mass="98396">MTTNTDASPEKDRLAQADAGTVPWRAWGPYLSERAWGTVREDYSATGEAWSYFPHDHARSRTYRWNEDGMGGVCDDRQRFCFALALWNGRDPILKERMFGLTGPEGNHGEDVKEYWWYEDSTPTHSHMSWRYHYPQAEFPYRQLVETNARRSRDEPEFELVDTGVFEGDRYWSVTADYAKASPTDMCIVVTVANRGPEAATIHVLPTLWFRNTWAWGRPRHDAVPVITGHDGRLTGEHPELGTIELVGDGAPAALCCDNETNSERLWGSPGRSAYPKDGINDHVVHGADTVNPARTGTKAALHYVLDVPAGESRQIRLRLAAPADGSTDLGDGFARVMADRRAESDAFFAGLMPAGSTEDEARVVRGAIAGLMWGKQFYRYDVGEWLIGDRTTVTPPASRLHGRNSAWWHMAAADVISMPDPWEYPWFAAWDLAFHCVAIARVDPAFAKQQLLLLVRDWYMHPDGRVPAYEWAFGDVNPPVHAWAALRVFELDGGGDFDFLERVMHKLMLNFNWWVNRKDADGNNVFEGGFLGLDNIGPFDRSAPLPVEGRMEQSDGTGWMAMYAANLLEIAVRLAERNPSYEDVATKYFEHFAYITAAAQSLWSEKDGFYCDTLRVGNEPPIPLRVFSIVGLIPLVATVTWREGTYGRLKDLVERVGWFLEHKAQYAAVVGEQRTRASGERHRLLSMVTMDQLEPIVSRMLDEGEFLSAYGLRSISRVHAGEPFVINLGGWDHSVGYEPGESRTGAFGGNSNWRGPVWMPVNYLLIGALRQFGDFLGESATFEYPTGSGTRRTLNEIAACLSERLVGIFLRDGDGRRPVYGRTELFQSHPDWRDRLIYPEYFHGDDGSGLGAAHQTGWTALVADLILGRSDRQPH</sequence>
<dbReference type="PANTHER" id="PTHR10412">
    <property type="entry name" value="MANNOSYL-OLIGOSACCHARIDE GLUCOSIDASE"/>
    <property type="match status" value="1"/>
</dbReference>
<dbReference type="InterPro" id="IPR012341">
    <property type="entry name" value="6hp_glycosidase-like_sf"/>
</dbReference>
<dbReference type="InterPro" id="IPR004888">
    <property type="entry name" value="Glycoside_hydrolase_63"/>
</dbReference>
<dbReference type="InterPro" id="IPR008928">
    <property type="entry name" value="6-hairpin_glycosidase_sf"/>
</dbReference>
<dbReference type="Pfam" id="PF22422">
    <property type="entry name" value="MGH1-like_GH"/>
    <property type="match status" value="1"/>
</dbReference>